<dbReference type="SFLD" id="SFLDG00358">
    <property type="entry name" value="Main_(cytGST)"/>
    <property type="match status" value="1"/>
</dbReference>
<evidence type="ECO:0008006" key="6">
    <source>
        <dbReference type="Google" id="ProtNLM"/>
    </source>
</evidence>
<dbReference type="InterPro" id="IPR040079">
    <property type="entry name" value="Glutathione_S-Trfase"/>
</dbReference>
<dbReference type="PRINTS" id="PR01625">
    <property type="entry name" value="GSTRNSFRASEO"/>
</dbReference>
<organism evidence="5">
    <name type="scientific">Cuerna arida</name>
    <dbReference type="NCBI Taxonomy" id="1464854"/>
    <lineage>
        <taxon>Eukaryota</taxon>
        <taxon>Metazoa</taxon>
        <taxon>Ecdysozoa</taxon>
        <taxon>Arthropoda</taxon>
        <taxon>Hexapoda</taxon>
        <taxon>Insecta</taxon>
        <taxon>Pterygota</taxon>
        <taxon>Neoptera</taxon>
        <taxon>Paraneoptera</taxon>
        <taxon>Hemiptera</taxon>
        <taxon>Auchenorrhyncha</taxon>
        <taxon>Membracoidea</taxon>
        <taxon>Cicadellidae</taxon>
        <taxon>Cicadellinae</taxon>
        <taxon>Proconiini</taxon>
        <taxon>Cuerna</taxon>
    </lineage>
</organism>
<evidence type="ECO:0000256" key="1">
    <source>
        <dbReference type="ARBA" id="ARBA00011067"/>
    </source>
</evidence>
<protein>
    <recommendedName>
        <fullName evidence="6">Glutathione transferase</fullName>
    </recommendedName>
</protein>
<keyword evidence="2" id="KW-0560">Oxidoreductase</keyword>
<dbReference type="SUPFAM" id="SSF47616">
    <property type="entry name" value="GST C-terminal domain-like"/>
    <property type="match status" value="1"/>
</dbReference>
<accession>A0A1B6FDS3</accession>
<gene>
    <name evidence="5" type="ORF">g.38216</name>
</gene>
<dbReference type="FunFam" id="3.40.30.10:FF:000123">
    <property type="entry name" value="Glutathione transferase o1"/>
    <property type="match status" value="1"/>
</dbReference>
<feature type="domain" description="GST C-terminal" evidence="4">
    <location>
        <begin position="145"/>
        <end position="273"/>
    </location>
</feature>
<dbReference type="InterPro" id="IPR050983">
    <property type="entry name" value="GST_Omega/HSP26"/>
</dbReference>
<dbReference type="PANTHER" id="PTHR43968:SF6">
    <property type="entry name" value="GLUTATHIONE S-TRANSFERASE OMEGA"/>
    <property type="match status" value="1"/>
</dbReference>
<dbReference type="CDD" id="cd03184">
    <property type="entry name" value="GST_C_Omega"/>
    <property type="match status" value="1"/>
</dbReference>
<dbReference type="GO" id="GO:0006749">
    <property type="term" value="P:glutathione metabolic process"/>
    <property type="evidence" value="ECO:0007669"/>
    <property type="project" value="TreeGrafter"/>
</dbReference>
<dbReference type="AlphaFoldDB" id="A0A1B6FDS3"/>
<evidence type="ECO:0000259" key="3">
    <source>
        <dbReference type="PROSITE" id="PS50404"/>
    </source>
</evidence>
<proteinExistence type="inferred from homology"/>
<evidence type="ECO:0000256" key="2">
    <source>
        <dbReference type="ARBA" id="ARBA00023002"/>
    </source>
</evidence>
<dbReference type="InterPro" id="IPR010987">
    <property type="entry name" value="Glutathione-S-Trfase_C-like"/>
</dbReference>
<dbReference type="Gene3D" id="1.20.1050.10">
    <property type="match status" value="1"/>
</dbReference>
<feature type="domain" description="GST N-terminal" evidence="3">
    <location>
        <begin position="62"/>
        <end position="140"/>
    </location>
</feature>
<dbReference type="GO" id="GO:0045174">
    <property type="term" value="F:glutathione dehydrogenase (ascorbate) activity"/>
    <property type="evidence" value="ECO:0007669"/>
    <property type="project" value="UniProtKB-ARBA"/>
</dbReference>
<dbReference type="Pfam" id="PF13410">
    <property type="entry name" value="GST_C_2"/>
    <property type="match status" value="1"/>
</dbReference>
<dbReference type="FunFam" id="1.20.1050.10:FF:000009">
    <property type="entry name" value="Glutathione S-transferase omega-1"/>
    <property type="match status" value="1"/>
</dbReference>
<dbReference type="InterPro" id="IPR036282">
    <property type="entry name" value="Glutathione-S-Trfase_C_sf"/>
</dbReference>
<evidence type="ECO:0000313" key="5">
    <source>
        <dbReference type="EMBL" id="JAS48264.1"/>
    </source>
</evidence>
<name>A0A1B6FDS3_9HEMI</name>
<dbReference type="PROSITE" id="PS50405">
    <property type="entry name" value="GST_CTER"/>
    <property type="match status" value="1"/>
</dbReference>
<evidence type="ECO:0000259" key="4">
    <source>
        <dbReference type="PROSITE" id="PS50405"/>
    </source>
</evidence>
<dbReference type="InterPro" id="IPR036249">
    <property type="entry name" value="Thioredoxin-like_sf"/>
</dbReference>
<dbReference type="EMBL" id="GECZ01021505">
    <property type="protein sequence ID" value="JAS48264.1"/>
    <property type="molecule type" value="Transcribed_RNA"/>
</dbReference>
<dbReference type="SUPFAM" id="SSF52833">
    <property type="entry name" value="Thioredoxin-like"/>
    <property type="match status" value="1"/>
</dbReference>
<dbReference type="PANTHER" id="PTHR43968">
    <property type="match status" value="1"/>
</dbReference>
<dbReference type="Pfam" id="PF13417">
    <property type="entry name" value="GST_N_3"/>
    <property type="match status" value="1"/>
</dbReference>
<dbReference type="InterPro" id="IPR004045">
    <property type="entry name" value="Glutathione_S-Trfase_N"/>
</dbReference>
<feature type="non-terminal residue" evidence="5">
    <location>
        <position position="1"/>
    </location>
</feature>
<dbReference type="Gene3D" id="3.40.30.10">
    <property type="entry name" value="Glutaredoxin"/>
    <property type="match status" value="1"/>
</dbReference>
<dbReference type="PROSITE" id="PS50404">
    <property type="entry name" value="GST_NTER"/>
    <property type="match status" value="1"/>
</dbReference>
<dbReference type="GO" id="GO:0004364">
    <property type="term" value="F:glutathione transferase activity"/>
    <property type="evidence" value="ECO:0007669"/>
    <property type="project" value="InterPro"/>
</dbReference>
<dbReference type="PROSITE" id="PS51354">
    <property type="entry name" value="GLUTAREDOXIN_2"/>
    <property type="match status" value="1"/>
</dbReference>
<comment type="similarity">
    <text evidence="1">Belongs to the GST superfamily. Omega family.</text>
</comment>
<sequence>NIQSSSRRESCCWSLKMNLLFSSACFVLTCFQLGSLRTFYAAAVMAGKHLSSGSTDPPLVAGKIRLYSMRYCPYSHRAHLVLLAKNISFDPVFINLKTKPEWYTNTVPSGKVPALLVDGQIVSDSLIIADYLDESHSQRPLHSKDPLQKAKDRILIENFGKVTGPFYKVMTGVNATVEEYENVVKELIPFDNELAARGTSFFGGDKPGMVDYVIWPWFERIQMFKFLHGDQFAFPTQRLPNLAQWLARMTADDAVQQYYLSPEKHASFMKTQQSGNPDYDILTRG</sequence>
<dbReference type="InterPro" id="IPR005442">
    <property type="entry name" value="GST_omega"/>
</dbReference>
<dbReference type="GO" id="GO:0005737">
    <property type="term" value="C:cytoplasm"/>
    <property type="evidence" value="ECO:0007669"/>
    <property type="project" value="InterPro"/>
</dbReference>
<reference evidence="5" key="1">
    <citation type="submission" date="2015-11" db="EMBL/GenBank/DDBJ databases">
        <title>De novo transcriptome assembly of four potential Pierce s Disease insect vectors from Arizona vineyards.</title>
        <authorList>
            <person name="Tassone E.E."/>
        </authorList>
    </citation>
    <scope>NUCLEOTIDE SEQUENCE</scope>
</reference>
<dbReference type="SFLD" id="SFLDS00019">
    <property type="entry name" value="Glutathione_Transferase_(cytos"/>
    <property type="match status" value="1"/>
</dbReference>